<feature type="region of interest" description="Disordered" evidence="1">
    <location>
        <begin position="338"/>
        <end position="358"/>
    </location>
</feature>
<protein>
    <submittedName>
        <fullName evidence="3">Zinc finger protein</fullName>
    </submittedName>
</protein>
<comment type="caution">
    <text evidence="3">The sequence shown here is derived from an EMBL/GenBank/DDBJ whole genome shotgun (WGS) entry which is preliminary data.</text>
</comment>
<keyword evidence="4" id="KW-1185">Reference proteome</keyword>
<sequence length="420" mass="46640">MLLDGSRFIVSSFYSFIAALSSIFDQALVVTKSADLPDLQDRSNIEDYEHPALLVWKPWGDIVTNKETQKRGVGTVFPLFEALPTPHAHTSLTSIGIGLLQRDARRRDQFRTSHTLSARSPRKHFDFTPLVVAVCGQHDIIERCFLPTKVAETGSHPRSQSWAVGFPADKPSILITELSPCTADTGIGLLSSTIPEVPEALSDLQWWLTFLPHCACACPPADFRPESFCSLCRPKNGPVLSLPVFPEIEEVMKQAYFLACKGFPEASGRPKKGPKISWELACGLCAGTNGSACHLWHACYRFAITGLIQTKTVSQCVEYYYSWKKILKFDCNRAQVGEKRPRTEHDEAELDEEKGPAGGDFPDLIPSFPFVKLGLVFREPFSSRVCALGYETPPTEQPKAHTLLERSSRNSEDKISGPRV</sequence>
<dbReference type="PROSITE" id="PS51293">
    <property type="entry name" value="SANT"/>
    <property type="match status" value="1"/>
</dbReference>
<dbReference type="Proteomes" id="UP000018936">
    <property type="component" value="Unassembled WGS sequence"/>
</dbReference>
<evidence type="ECO:0000313" key="3">
    <source>
        <dbReference type="EMBL" id="ETE65109.1"/>
    </source>
</evidence>
<dbReference type="AlphaFoldDB" id="V8NS76"/>
<dbReference type="GO" id="GO:0006357">
    <property type="term" value="P:regulation of transcription by RNA polymerase II"/>
    <property type="evidence" value="ECO:0007669"/>
    <property type="project" value="TreeGrafter"/>
</dbReference>
<reference evidence="3 4" key="1">
    <citation type="journal article" date="2013" name="Proc. Natl. Acad. Sci. U.S.A.">
        <title>The king cobra genome reveals dynamic gene evolution and adaptation in the snake venom system.</title>
        <authorList>
            <person name="Vonk F.J."/>
            <person name="Casewell N.R."/>
            <person name="Henkel C.V."/>
            <person name="Heimberg A.M."/>
            <person name="Jansen H.J."/>
            <person name="McCleary R.J."/>
            <person name="Kerkkamp H.M."/>
            <person name="Vos R.A."/>
            <person name="Guerreiro I."/>
            <person name="Calvete J.J."/>
            <person name="Wuster W."/>
            <person name="Woods A.E."/>
            <person name="Logan J.M."/>
            <person name="Harrison R.A."/>
            <person name="Castoe T.A."/>
            <person name="de Koning A.P."/>
            <person name="Pollock D.D."/>
            <person name="Yandell M."/>
            <person name="Calderon D."/>
            <person name="Renjifo C."/>
            <person name="Currier R.B."/>
            <person name="Salgado D."/>
            <person name="Pla D."/>
            <person name="Sanz L."/>
            <person name="Hyder A.S."/>
            <person name="Ribeiro J.M."/>
            <person name="Arntzen J.W."/>
            <person name="van den Thillart G.E."/>
            <person name="Boetzer M."/>
            <person name="Pirovano W."/>
            <person name="Dirks R.P."/>
            <person name="Spaink H.P."/>
            <person name="Duboule D."/>
            <person name="McGlinn E."/>
            <person name="Kini R.M."/>
            <person name="Richardson M.K."/>
        </authorList>
    </citation>
    <scope>NUCLEOTIDE SEQUENCE</scope>
    <source>
        <tissue evidence="3">Blood</tissue>
    </source>
</reference>
<evidence type="ECO:0000313" key="4">
    <source>
        <dbReference type="Proteomes" id="UP000018936"/>
    </source>
</evidence>
<dbReference type="PANTHER" id="PTHR16089">
    <property type="entry name" value="REST COREPRESSOR COREST PROTEIN-RELATED"/>
    <property type="match status" value="1"/>
</dbReference>
<proteinExistence type="predicted"/>
<feature type="domain" description="SANT" evidence="2">
    <location>
        <begin position="307"/>
        <end position="328"/>
    </location>
</feature>
<feature type="non-terminal residue" evidence="3">
    <location>
        <position position="1"/>
    </location>
</feature>
<evidence type="ECO:0000259" key="2">
    <source>
        <dbReference type="PROSITE" id="PS51293"/>
    </source>
</evidence>
<dbReference type="EMBL" id="AZIM01001985">
    <property type="protein sequence ID" value="ETE65109.1"/>
    <property type="molecule type" value="Genomic_DNA"/>
</dbReference>
<name>V8NS76_OPHHA</name>
<dbReference type="InterPro" id="IPR051066">
    <property type="entry name" value="Trans_reg/Corepressor"/>
</dbReference>
<dbReference type="GO" id="GO:0000118">
    <property type="term" value="C:histone deacetylase complex"/>
    <property type="evidence" value="ECO:0007669"/>
    <property type="project" value="TreeGrafter"/>
</dbReference>
<dbReference type="GO" id="GO:0005667">
    <property type="term" value="C:transcription regulator complex"/>
    <property type="evidence" value="ECO:0007669"/>
    <property type="project" value="TreeGrafter"/>
</dbReference>
<dbReference type="PANTHER" id="PTHR16089:SF23">
    <property type="entry name" value="ZINC FINGER PROTEIN 541"/>
    <property type="match status" value="1"/>
</dbReference>
<accession>V8NS76</accession>
<feature type="region of interest" description="Disordered" evidence="1">
    <location>
        <begin position="390"/>
        <end position="420"/>
    </location>
</feature>
<dbReference type="InterPro" id="IPR017884">
    <property type="entry name" value="SANT_dom"/>
</dbReference>
<feature type="compositionally biased region" description="Basic and acidic residues" evidence="1">
    <location>
        <begin position="398"/>
        <end position="420"/>
    </location>
</feature>
<dbReference type="GO" id="GO:0003714">
    <property type="term" value="F:transcription corepressor activity"/>
    <property type="evidence" value="ECO:0007669"/>
    <property type="project" value="TreeGrafter"/>
</dbReference>
<organism evidence="3 4">
    <name type="scientific">Ophiophagus hannah</name>
    <name type="common">King cobra</name>
    <name type="synonym">Naja hannah</name>
    <dbReference type="NCBI Taxonomy" id="8665"/>
    <lineage>
        <taxon>Eukaryota</taxon>
        <taxon>Metazoa</taxon>
        <taxon>Chordata</taxon>
        <taxon>Craniata</taxon>
        <taxon>Vertebrata</taxon>
        <taxon>Euteleostomi</taxon>
        <taxon>Lepidosauria</taxon>
        <taxon>Squamata</taxon>
        <taxon>Bifurcata</taxon>
        <taxon>Unidentata</taxon>
        <taxon>Episquamata</taxon>
        <taxon>Toxicofera</taxon>
        <taxon>Serpentes</taxon>
        <taxon>Colubroidea</taxon>
        <taxon>Elapidae</taxon>
        <taxon>Elapinae</taxon>
        <taxon>Ophiophagus</taxon>
    </lineage>
</organism>
<evidence type="ECO:0000256" key="1">
    <source>
        <dbReference type="SAM" id="MobiDB-lite"/>
    </source>
</evidence>
<gene>
    <name evidence="3" type="primary">ZNF541</name>
    <name evidence="3" type="ORF">L345_09121</name>
</gene>